<gene>
    <name evidence="2" type="ORF">TGMAS_415940</name>
</gene>
<sequence length="179" mass="20314">MRGLTERRNSSCSPAPGRSHRRRGSRHEKCREGQEGTRAVKSRRHDTERDACIDTPRRWERQKNSKDPSTPGPICCRLRPWRKETLEVRGGKTALGETPLGHKWGQPCGRDTVDAMSKKSRKKKNESKCPGGWRKDRQANELAQERDKHDPRVQALHPSCTGKSGVSPSGKLVKRCKTE</sequence>
<dbReference type="AlphaFoldDB" id="A0A086Q2S4"/>
<reference evidence="2 3" key="1">
    <citation type="submission" date="2014-04" db="EMBL/GenBank/DDBJ databases">
        <authorList>
            <person name="Sibley D."/>
            <person name="Venepally P."/>
            <person name="Karamycheva S."/>
            <person name="Hadjithomas M."/>
            <person name="Khan A."/>
            <person name="Brunk B."/>
            <person name="Roos D."/>
            <person name="Caler E."/>
            <person name="Lorenzi H."/>
        </authorList>
    </citation>
    <scope>NUCLEOTIDE SEQUENCE [LARGE SCALE GENOMIC DNA]</scope>
    <source>
        <strain evidence="2 3">MAS</strain>
    </source>
</reference>
<feature type="region of interest" description="Disordered" evidence="1">
    <location>
        <begin position="90"/>
        <end position="179"/>
    </location>
</feature>
<evidence type="ECO:0000313" key="3">
    <source>
        <dbReference type="Proteomes" id="UP000028821"/>
    </source>
</evidence>
<dbReference type="VEuPathDB" id="ToxoDB:TGMAS_415940"/>
<protein>
    <submittedName>
        <fullName evidence="2">Uncharacterized protein</fullName>
    </submittedName>
</protein>
<comment type="caution">
    <text evidence="2">The sequence shown here is derived from an EMBL/GenBank/DDBJ whole genome shotgun (WGS) entry which is preliminary data.</text>
</comment>
<proteinExistence type="predicted"/>
<feature type="compositionally biased region" description="Basic and acidic residues" evidence="1">
    <location>
        <begin position="45"/>
        <end position="66"/>
    </location>
</feature>
<name>A0A086Q2S4_TOXGO</name>
<accession>A0A086Q2S4</accession>
<dbReference type="EMBL" id="AEXC02002229">
    <property type="protein sequence ID" value="KFH06906.1"/>
    <property type="molecule type" value="Genomic_DNA"/>
</dbReference>
<organism evidence="2 3">
    <name type="scientific">Toxoplasma gondii MAS</name>
    <dbReference type="NCBI Taxonomy" id="943118"/>
    <lineage>
        <taxon>Eukaryota</taxon>
        <taxon>Sar</taxon>
        <taxon>Alveolata</taxon>
        <taxon>Apicomplexa</taxon>
        <taxon>Conoidasida</taxon>
        <taxon>Coccidia</taxon>
        <taxon>Eucoccidiorida</taxon>
        <taxon>Eimeriorina</taxon>
        <taxon>Sarcocystidae</taxon>
        <taxon>Toxoplasma</taxon>
    </lineage>
</organism>
<feature type="compositionally biased region" description="Basic and acidic residues" evidence="1">
    <location>
        <begin position="133"/>
        <end position="152"/>
    </location>
</feature>
<dbReference type="Proteomes" id="UP000028821">
    <property type="component" value="Unassembled WGS sequence"/>
</dbReference>
<evidence type="ECO:0000256" key="1">
    <source>
        <dbReference type="SAM" id="MobiDB-lite"/>
    </source>
</evidence>
<feature type="region of interest" description="Disordered" evidence="1">
    <location>
        <begin position="1"/>
        <end position="76"/>
    </location>
</feature>
<evidence type="ECO:0000313" key="2">
    <source>
        <dbReference type="EMBL" id="KFH06906.1"/>
    </source>
</evidence>